<protein>
    <recommendedName>
        <fullName evidence="6">50S ribosomal protein L3</fullName>
    </recommendedName>
</protein>
<dbReference type="STRING" id="1802397.A3J43_02595"/>
<evidence type="ECO:0000313" key="9">
    <source>
        <dbReference type="Proteomes" id="UP000176604"/>
    </source>
</evidence>
<evidence type="ECO:0000313" key="8">
    <source>
        <dbReference type="EMBL" id="OGL77983.1"/>
    </source>
</evidence>
<keyword evidence="3" id="KW-0694">RNA-binding</keyword>
<proteinExistence type="inferred from homology"/>
<evidence type="ECO:0000256" key="2">
    <source>
        <dbReference type="ARBA" id="ARBA00022730"/>
    </source>
</evidence>
<dbReference type="Gene3D" id="2.40.30.10">
    <property type="entry name" value="Translation factors"/>
    <property type="match status" value="2"/>
</dbReference>
<dbReference type="Pfam" id="PF00297">
    <property type="entry name" value="Ribosomal_L3"/>
    <property type="match status" value="1"/>
</dbReference>
<dbReference type="GO" id="GO:0022625">
    <property type="term" value="C:cytosolic large ribosomal subunit"/>
    <property type="evidence" value="ECO:0007669"/>
    <property type="project" value="TreeGrafter"/>
</dbReference>
<reference evidence="8 9" key="1">
    <citation type="journal article" date="2016" name="Nat. Commun.">
        <title>Thousands of microbial genomes shed light on interconnected biogeochemical processes in an aquifer system.</title>
        <authorList>
            <person name="Anantharaman K."/>
            <person name="Brown C.T."/>
            <person name="Hug L.A."/>
            <person name="Sharon I."/>
            <person name="Castelle C.J."/>
            <person name="Probst A.J."/>
            <person name="Thomas B.C."/>
            <person name="Singh A."/>
            <person name="Wilkins M.J."/>
            <person name="Karaoz U."/>
            <person name="Brodie E.L."/>
            <person name="Williams K.H."/>
            <person name="Hubbard S.S."/>
            <person name="Banfield J.F."/>
        </authorList>
    </citation>
    <scope>NUCLEOTIDE SEQUENCE [LARGE SCALE GENOMIC DNA]</scope>
</reference>
<keyword evidence="5" id="KW-0687">Ribonucleoprotein</keyword>
<gene>
    <name evidence="8" type="ORF">A3J43_02595</name>
</gene>
<dbReference type="PANTHER" id="PTHR11229:SF16">
    <property type="entry name" value="LARGE RIBOSOMAL SUBUNIT PROTEIN UL3C"/>
    <property type="match status" value="1"/>
</dbReference>
<evidence type="ECO:0000256" key="6">
    <source>
        <dbReference type="NCBIfam" id="TIGR03625"/>
    </source>
</evidence>
<dbReference type="EMBL" id="MGEF01000046">
    <property type="protein sequence ID" value="OGL77983.1"/>
    <property type="molecule type" value="Genomic_DNA"/>
</dbReference>
<dbReference type="InterPro" id="IPR009000">
    <property type="entry name" value="Transl_B-barrel_sf"/>
</dbReference>
<evidence type="ECO:0000256" key="4">
    <source>
        <dbReference type="ARBA" id="ARBA00022980"/>
    </source>
</evidence>
<dbReference type="GO" id="GO:0003735">
    <property type="term" value="F:structural constituent of ribosome"/>
    <property type="evidence" value="ECO:0007669"/>
    <property type="project" value="UniProtKB-UniRule"/>
</dbReference>
<comment type="similarity">
    <text evidence="1">Belongs to the universal ribosomal protein uL3 family.</text>
</comment>
<dbReference type="FunFam" id="2.40.30.10:FF:000004">
    <property type="entry name" value="50S ribosomal protein L3"/>
    <property type="match status" value="1"/>
</dbReference>
<evidence type="ECO:0000256" key="7">
    <source>
        <dbReference type="SAM" id="MobiDB-lite"/>
    </source>
</evidence>
<keyword evidence="2" id="KW-0699">rRNA-binding</keyword>
<dbReference type="Proteomes" id="UP000176604">
    <property type="component" value="Unassembled WGS sequence"/>
</dbReference>
<accession>A0A1F7UI97</accession>
<keyword evidence="4 8" id="KW-0689">Ribosomal protein</keyword>
<name>A0A1F7UI97_9BACT</name>
<dbReference type="InterPro" id="IPR019927">
    <property type="entry name" value="Ribosomal_uL3_bac/org-type"/>
</dbReference>
<organism evidence="8 9">
    <name type="scientific">Candidatus Uhrbacteria bacterium RIFCSPHIGHO2_12_FULL_54_23</name>
    <dbReference type="NCBI Taxonomy" id="1802397"/>
    <lineage>
        <taxon>Bacteria</taxon>
        <taxon>Candidatus Uhriibacteriota</taxon>
    </lineage>
</organism>
<dbReference type="GO" id="GO:0019843">
    <property type="term" value="F:rRNA binding"/>
    <property type="evidence" value="ECO:0007669"/>
    <property type="project" value="UniProtKB-KW"/>
</dbReference>
<dbReference type="SUPFAM" id="SSF50447">
    <property type="entry name" value="Translation proteins"/>
    <property type="match status" value="1"/>
</dbReference>
<dbReference type="AlphaFoldDB" id="A0A1F7UI97"/>
<dbReference type="InterPro" id="IPR000597">
    <property type="entry name" value="Ribosomal_uL3"/>
</dbReference>
<dbReference type="PANTHER" id="PTHR11229">
    <property type="entry name" value="50S RIBOSOMAL PROTEIN L3"/>
    <property type="match status" value="1"/>
</dbReference>
<dbReference type="NCBIfam" id="TIGR03625">
    <property type="entry name" value="L3_bact"/>
    <property type="match status" value="1"/>
</dbReference>
<feature type="region of interest" description="Disordered" evidence="7">
    <location>
        <begin position="125"/>
        <end position="145"/>
    </location>
</feature>
<sequence length="201" mass="21198">MKIILGKKLDMTRFFQENGDAVPVTAVDVRGCVVTQVRAHPKGGTEVQFGLGKRRRPTKPMQGHLKDLPPVRFLRSFQYPGAAPDLARGAAVAADIFAAGETVAVSGTSKGKGFAGVMKRHGFHGHPASHGHKDSARAPGSIGAGGVQRVMKGRRMAGRMGGDRVTVKKVRVVKVDAEKGMLYVKGAVPGARNSLVVIKGA</sequence>
<evidence type="ECO:0000256" key="3">
    <source>
        <dbReference type="ARBA" id="ARBA00022884"/>
    </source>
</evidence>
<evidence type="ECO:0000256" key="1">
    <source>
        <dbReference type="ARBA" id="ARBA00006540"/>
    </source>
</evidence>
<evidence type="ECO:0000256" key="5">
    <source>
        <dbReference type="ARBA" id="ARBA00023274"/>
    </source>
</evidence>
<dbReference type="GO" id="GO:0006412">
    <property type="term" value="P:translation"/>
    <property type="evidence" value="ECO:0007669"/>
    <property type="project" value="UniProtKB-UniRule"/>
</dbReference>
<comment type="caution">
    <text evidence="8">The sequence shown here is derived from an EMBL/GenBank/DDBJ whole genome shotgun (WGS) entry which is preliminary data.</text>
</comment>